<dbReference type="PROSITE" id="PS00236">
    <property type="entry name" value="NEUROTR_ION_CHANNEL"/>
    <property type="match status" value="1"/>
</dbReference>
<evidence type="ECO:0000256" key="10">
    <source>
        <dbReference type="ARBA" id="ARBA00023180"/>
    </source>
</evidence>
<keyword evidence="9" id="KW-0675">Receptor</keyword>
<keyword evidence="2" id="KW-1003">Cell membrane</keyword>
<evidence type="ECO:0000256" key="8">
    <source>
        <dbReference type="ARBA" id="ARBA00023157"/>
    </source>
</evidence>
<feature type="signal peptide" evidence="15">
    <location>
        <begin position="1"/>
        <end position="17"/>
    </location>
</feature>
<dbReference type="CDD" id="cd19064">
    <property type="entry name" value="LGIC_TM_nAChR"/>
    <property type="match status" value="1"/>
</dbReference>
<dbReference type="GO" id="GO:0004888">
    <property type="term" value="F:transmembrane signaling receptor activity"/>
    <property type="evidence" value="ECO:0007669"/>
    <property type="project" value="InterPro"/>
</dbReference>
<keyword evidence="19" id="KW-1185">Reference proteome</keyword>
<dbReference type="InterPro" id="IPR006029">
    <property type="entry name" value="Neurotrans-gated_channel_TM"/>
</dbReference>
<evidence type="ECO:0000256" key="9">
    <source>
        <dbReference type="ARBA" id="ARBA00023170"/>
    </source>
</evidence>
<keyword evidence="3 15" id="KW-0812">Transmembrane</keyword>
<dbReference type="EMBL" id="CATQJA010002637">
    <property type="protein sequence ID" value="CAJ0575286.1"/>
    <property type="molecule type" value="Genomic_DNA"/>
</dbReference>
<evidence type="ECO:0000256" key="7">
    <source>
        <dbReference type="ARBA" id="ARBA00023136"/>
    </source>
</evidence>
<evidence type="ECO:0000256" key="13">
    <source>
        <dbReference type="ARBA" id="ARBA00023303"/>
    </source>
</evidence>
<dbReference type="InterPro" id="IPR002394">
    <property type="entry name" value="Nicotinic_acetylcholine_rcpt"/>
</dbReference>
<keyword evidence="13 15" id="KW-0407">Ion channel</keyword>
<dbReference type="InterPro" id="IPR006201">
    <property type="entry name" value="Neur_channel"/>
</dbReference>
<evidence type="ECO:0000256" key="15">
    <source>
        <dbReference type="RuleBase" id="RU000687"/>
    </source>
</evidence>
<feature type="domain" description="Neurotransmitter-gated ion-channel transmembrane" evidence="17">
    <location>
        <begin position="231"/>
        <end position="482"/>
    </location>
</feature>
<reference evidence="18" key="1">
    <citation type="submission" date="2023-06" db="EMBL/GenBank/DDBJ databases">
        <authorList>
            <person name="Delattre M."/>
        </authorList>
    </citation>
    <scope>NUCLEOTIDE SEQUENCE</scope>
    <source>
        <strain evidence="18">AF72</strain>
    </source>
</reference>
<comment type="similarity">
    <text evidence="15">Belongs to the ligand-gated ion channel (TC 1.A.9) family.</text>
</comment>
<feature type="domain" description="Neurotransmitter-gated ion-channel ligand-binding" evidence="16">
    <location>
        <begin position="21"/>
        <end position="206"/>
    </location>
</feature>
<dbReference type="FunFam" id="2.70.170.10:FF:000028">
    <property type="entry name" value="AcetylCholine Receptor"/>
    <property type="match status" value="1"/>
</dbReference>
<keyword evidence="11" id="KW-0628">Postsynaptic cell membrane</keyword>
<dbReference type="InterPro" id="IPR038050">
    <property type="entry name" value="Neuro_actylchol_rec"/>
</dbReference>
<name>A0AA36CW36_9BILA</name>
<dbReference type="Proteomes" id="UP001177023">
    <property type="component" value="Unassembled WGS sequence"/>
</dbReference>
<dbReference type="InterPro" id="IPR036734">
    <property type="entry name" value="Neur_chan_lig-bd_sf"/>
</dbReference>
<evidence type="ECO:0000256" key="12">
    <source>
        <dbReference type="ARBA" id="ARBA00023286"/>
    </source>
</evidence>
<organism evidence="18 19">
    <name type="scientific">Mesorhabditis spiculigera</name>
    <dbReference type="NCBI Taxonomy" id="96644"/>
    <lineage>
        <taxon>Eukaryota</taxon>
        <taxon>Metazoa</taxon>
        <taxon>Ecdysozoa</taxon>
        <taxon>Nematoda</taxon>
        <taxon>Chromadorea</taxon>
        <taxon>Rhabditida</taxon>
        <taxon>Rhabditina</taxon>
        <taxon>Rhabditomorpha</taxon>
        <taxon>Rhabditoidea</taxon>
        <taxon>Rhabditidae</taxon>
        <taxon>Mesorhabditinae</taxon>
        <taxon>Mesorhabditis</taxon>
    </lineage>
</organism>
<evidence type="ECO:0000256" key="6">
    <source>
        <dbReference type="ARBA" id="ARBA00023065"/>
    </source>
</evidence>
<evidence type="ECO:0000256" key="11">
    <source>
        <dbReference type="ARBA" id="ARBA00023257"/>
    </source>
</evidence>
<feature type="transmembrane region" description="Helical" evidence="15">
    <location>
        <begin position="217"/>
        <end position="247"/>
    </location>
</feature>
<dbReference type="PRINTS" id="PR00254">
    <property type="entry name" value="NICOTINICR"/>
</dbReference>
<dbReference type="GO" id="GO:0022848">
    <property type="term" value="F:acetylcholine-gated monoatomic cation-selective channel activity"/>
    <property type="evidence" value="ECO:0007669"/>
    <property type="project" value="InterPro"/>
</dbReference>
<keyword evidence="7 15" id="KW-0472">Membrane</keyword>
<evidence type="ECO:0000259" key="17">
    <source>
        <dbReference type="Pfam" id="PF02932"/>
    </source>
</evidence>
<evidence type="ECO:0000256" key="3">
    <source>
        <dbReference type="ARBA" id="ARBA00022692"/>
    </source>
</evidence>
<evidence type="ECO:0000256" key="5">
    <source>
        <dbReference type="ARBA" id="ARBA00023018"/>
    </source>
</evidence>
<dbReference type="Gene3D" id="1.20.58.390">
    <property type="entry name" value="Neurotransmitter-gated ion-channel transmembrane domain"/>
    <property type="match status" value="2"/>
</dbReference>
<evidence type="ECO:0000256" key="1">
    <source>
        <dbReference type="ARBA" id="ARBA00022448"/>
    </source>
</evidence>
<keyword evidence="8" id="KW-1015">Disulfide bond</keyword>
<keyword evidence="12" id="KW-1071">Ligand-gated ion channel</keyword>
<keyword evidence="1 15" id="KW-0813">Transport</keyword>
<evidence type="ECO:0000313" key="18">
    <source>
        <dbReference type="EMBL" id="CAJ0575286.1"/>
    </source>
</evidence>
<gene>
    <name evidence="18" type="ORF">MSPICULIGERA_LOCUS13599</name>
</gene>
<dbReference type="Pfam" id="PF02931">
    <property type="entry name" value="Neur_chan_LBD"/>
    <property type="match status" value="1"/>
</dbReference>
<dbReference type="PANTHER" id="PTHR18945">
    <property type="entry name" value="NEUROTRANSMITTER GATED ION CHANNEL"/>
    <property type="match status" value="1"/>
</dbReference>
<feature type="transmembrane region" description="Helical" evidence="15">
    <location>
        <begin position="465"/>
        <end position="488"/>
    </location>
</feature>
<dbReference type="Pfam" id="PF02932">
    <property type="entry name" value="Neur_chan_memb"/>
    <property type="match status" value="1"/>
</dbReference>
<keyword evidence="5" id="KW-0770">Synapse</keyword>
<dbReference type="SUPFAM" id="SSF63712">
    <property type="entry name" value="Nicotinic receptor ligand binding domain-like"/>
    <property type="match status" value="1"/>
</dbReference>
<evidence type="ECO:0000259" key="16">
    <source>
        <dbReference type="Pfam" id="PF02931"/>
    </source>
</evidence>
<proteinExistence type="inferred from homology"/>
<feature type="non-terminal residue" evidence="18">
    <location>
        <position position="1"/>
    </location>
</feature>
<dbReference type="InterPro" id="IPR018000">
    <property type="entry name" value="Neurotransmitter_ion_chnl_CS"/>
</dbReference>
<evidence type="ECO:0000256" key="4">
    <source>
        <dbReference type="ARBA" id="ARBA00022989"/>
    </source>
</evidence>
<keyword evidence="10" id="KW-0325">Glycoprotein</keyword>
<dbReference type="Gene3D" id="2.70.170.10">
    <property type="entry name" value="Neurotransmitter-gated ion-channel ligand-binding domain"/>
    <property type="match status" value="1"/>
</dbReference>
<evidence type="ECO:0000256" key="14">
    <source>
        <dbReference type="ARBA" id="ARBA00034104"/>
    </source>
</evidence>
<sequence length="516" mass="59966">MPTLLILSVIFIIPTYTRDYNRLFDDLLRRYNRLVRPVKNNNETIRIEFKFKLSQIVDVFEKNQVATTHGWLRHRWVDERLAWNPKDYGGVSSFTVPGGLVWLPDIILYNTAHGSPTISSITKVKLHANGEVWWEPPVVFNSMCKIDVQWFPYDEQQCDLKFGSWTYSGALLDLRHLSSDKVIVEEEDGVKQTSFSSIDITYYIQIRRKKLFYTINLIFPCISIAALTSWLCINVLVALIIFFLVLIELIPPMSVAIPFIGKYLVFTMTMVTLSVGATVFVENVHWRGGESPVPGWVRSIFIERLGTRLLISRRTAQSPLYRKIQQQKKIDTINALHILERQFNKTLFDIEMKTQEQVVKSPQGHAAIFLQLPMVGRSLSVRTTKKDTNDNFRHVRRLYSITKQKLSEEDAASERRRSTQFCNRREVLRRAERNVNYIAQNLTEMRKADEAESDWHFVSLVIDRLLLVLFASVISAGTLFAFFSAPILMDYRQPLSRELYLELQNLKPEYDLVNNN</sequence>
<keyword evidence="15" id="KW-0732">Signal</keyword>
<dbReference type="InterPro" id="IPR036719">
    <property type="entry name" value="Neuro-gated_channel_TM_sf"/>
</dbReference>
<keyword evidence="6 15" id="KW-0406">Ion transport</keyword>
<comment type="caution">
    <text evidence="18">The sequence shown here is derived from an EMBL/GenBank/DDBJ whole genome shotgun (WGS) entry which is preliminary data.</text>
</comment>
<keyword evidence="4 15" id="KW-1133">Transmembrane helix</keyword>
<evidence type="ECO:0000313" key="19">
    <source>
        <dbReference type="Proteomes" id="UP001177023"/>
    </source>
</evidence>
<evidence type="ECO:0000256" key="2">
    <source>
        <dbReference type="ARBA" id="ARBA00022475"/>
    </source>
</evidence>
<dbReference type="SUPFAM" id="SSF90112">
    <property type="entry name" value="Neurotransmitter-gated ion-channel transmembrane pore"/>
    <property type="match status" value="1"/>
</dbReference>
<feature type="chain" id="PRO_5041483324" evidence="15">
    <location>
        <begin position="18"/>
        <end position="516"/>
    </location>
</feature>
<dbReference type="GO" id="GO:0045211">
    <property type="term" value="C:postsynaptic membrane"/>
    <property type="evidence" value="ECO:0007669"/>
    <property type="project" value="UniProtKB-SubCell"/>
</dbReference>
<protein>
    <submittedName>
        <fullName evidence="18">Uncharacterized protein</fullName>
    </submittedName>
</protein>
<comment type="caution">
    <text evidence="15">Lacks conserved residue(s) required for the propagation of feature annotation.</text>
</comment>
<comment type="subcellular location">
    <subcellularLocation>
        <location evidence="14">Postsynaptic cell membrane</location>
        <topology evidence="14">Multi-pass membrane protein</topology>
    </subcellularLocation>
</comment>
<dbReference type="PRINTS" id="PR00252">
    <property type="entry name" value="NRIONCHANNEL"/>
</dbReference>
<dbReference type="InterPro" id="IPR006202">
    <property type="entry name" value="Neur_chan_lig-bd"/>
</dbReference>
<dbReference type="AlphaFoldDB" id="A0AA36CW36"/>
<accession>A0AA36CW36</accession>